<dbReference type="PROSITE" id="PS50088">
    <property type="entry name" value="ANK_REPEAT"/>
    <property type="match status" value="4"/>
</dbReference>
<dbReference type="Pfam" id="PF00023">
    <property type="entry name" value="Ank"/>
    <property type="match status" value="2"/>
</dbReference>
<proteinExistence type="predicted"/>
<evidence type="ECO:0000256" key="2">
    <source>
        <dbReference type="ARBA" id="ARBA00023043"/>
    </source>
</evidence>
<feature type="repeat" description="ANK" evidence="3">
    <location>
        <begin position="367"/>
        <end position="399"/>
    </location>
</feature>
<comment type="caution">
    <text evidence="5">The sequence shown here is derived from an EMBL/GenBank/DDBJ whole genome shotgun (WGS) entry which is preliminary data.</text>
</comment>
<dbReference type="EMBL" id="JAJTJA010000004">
    <property type="protein sequence ID" value="KAH8700369.1"/>
    <property type="molecule type" value="Genomic_DNA"/>
</dbReference>
<dbReference type="InterPro" id="IPR002110">
    <property type="entry name" value="Ankyrin_rpt"/>
</dbReference>
<name>A0AAD4Q017_9EURO</name>
<dbReference type="PANTHER" id="PTHR24198">
    <property type="entry name" value="ANKYRIN REPEAT AND PROTEIN KINASE DOMAIN-CONTAINING PROTEIN"/>
    <property type="match status" value="1"/>
</dbReference>
<dbReference type="RefSeq" id="XP_046074075.1">
    <property type="nucleotide sequence ID" value="XM_046212997.1"/>
</dbReference>
<keyword evidence="1" id="KW-0677">Repeat</keyword>
<sequence>MDPISAIGLLASISSLLKASKGVLDFLKTLKDAEKDLSQLANSVTLFEEALKGFDRVLRSRQAKHNISEEILRNAISEGFTTVRDLEKRLTQVYKTENSALRRMKWVQHKSGFENLDERIKSHCAQLHSFVSLAHMETFLAVCNQHPQLLEACSTMVDEMITEPLNDTSPLPALSKYPSANSSYSASMSLGGTTLSATSSISSGKGSIATSMSSASSHRRNSKSKGSLSESELAILDSDVKEQSLIIRRACRYDCYCKCHTQFTDTSSKSKTRIYRQNNKSKVECTEPDCAAATTSSQKGAIPVSMFKKAMSHLVSANSIKIRYNLNTYRMVPEGSNAMRYVKHGNLEKLKLAIESGEATPWDTAPDGWSLLHTAAYARQLATVEYLVQLGADTETSDLGTRKPVDLAFLKSRGADATKLEKDIVQVFSKDDDYIDDYEFTPIHIAVLDLYEPTDTERPTLERLIEFVDNANNAPAGTKWAHWKIKYQKRSPLYLTIIEQFRATAAENADARKVIHNLVDQKDRKFHWTPLHWASATGQADKMKILIKTGADPFIQSNLNANIIHAAVESNALESLAYSLEIYKRHPKHLNIDQANIWGESALMMAAQRCSVDCVKLLIEAGADRNVRQENQQVALHYAGLSDTGESRRETVALLCKGNGNQTSLDIDAQDEDDRPPIFDFLDDLGCMQMLIDHGARLDLFDTSGNNLLHHLCIQGENEQLSSLLQLYTDMNLLLIQKNQDGNTALIEALRHENVDCAVTLLGRKDIGDAVGQDGMAPIHYAAKMGNVTLLKKVLNHSSFVRGLKTHDGKTARVVAMEAGHWRGEIKSLLTQYNAVI</sequence>
<keyword evidence="6" id="KW-1185">Reference proteome</keyword>
<dbReference type="InterPro" id="IPR036770">
    <property type="entry name" value="Ankyrin_rpt-contain_sf"/>
</dbReference>
<keyword evidence="2 3" id="KW-0040">ANK repeat</keyword>
<dbReference type="PROSITE" id="PS50297">
    <property type="entry name" value="ANK_REP_REGION"/>
    <property type="match status" value="4"/>
</dbReference>
<dbReference type="Gene3D" id="1.25.40.20">
    <property type="entry name" value="Ankyrin repeat-containing domain"/>
    <property type="match status" value="3"/>
</dbReference>
<accession>A0AAD4Q017</accession>
<evidence type="ECO:0000313" key="6">
    <source>
        <dbReference type="Proteomes" id="UP001201262"/>
    </source>
</evidence>
<dbReference type="Pfam" id="PF12796">
    <property type="entry name" value="Ank_2"/>
    <property type="match status" value="1"/>
</dbReference>
<dbReference type="AlphaFoldDB" id="A0AAD4Q017"/>
<dbReference type="Proteomes" id="UP001201262">
    <property type="component" value="Unassembled WGS sequence"/>
</dbReference>
<organism evidence="5 6">
    <name type="scientific">Talaromyces proteolyticus</name>
    <dbReference type="NCBI Taxonomy" id="1131652"/>
    <lineage>
        <taxon>Eukaryota</taxon>
        <taxon>Fungi</taxon>
        <taxon>Dikarya</taxon>
        <taxon>Ascomycota</taxon>
        <taxon>Pezizomycotina</taxon>
        <taxon>Eurotiomycetes</taxon>
        <taxon>Eurotiomycetidae</taxon>
        <taxon>Eurotiales</taxon>
        <taxon>Trichocomaceae</taxon>
        <taxon>Talaromyces</taxon>
        <taxon>Talaromyces sect. Bacilispori</taxon>
    </lineage>
</organism>
<evidence type="ECO:0000256" key="4">
    <source>
        <dbReference type="SAM" id="MobiDB-lite"/>
    </source>
</evidence>
<dbReference type="SUPFAM" id="SSF48403">
    <property type="entry name" value="Ankyrin repeat"/>
    <property type="match status" value="2"/>
</dbReference>
<reference evidence="5" key="1">
    <citation type="submission" date="2021-12" db="EMBL/GenBank/DDBJ databases">
        <title>Convergent genome expansion in fungi linked to evolution of root-endophyte symbiosis.</title>
        <authorList>
            <consortium name="DOE Joint Genome Institute"/>
            <person name="Ke Y.-H."/>
            <person name="Bonito G."/>
            <person name="Liao H.-L."/>
            <person name="Looney B."/>
            <person name="Rojas-Flechas A."/>
            <person name="Nash J."/>
            <person name="Hameed K."/>
            <person name="Schadt C."/>
            <person name="Martin F."/>
            <person name="Crous P.W."/>
            <person name="Miettinen O."/>
            <person name="Magnuson J.K."/>
            <person name="Labbe J."/>
            <person name="Jacobson D."/>
            <person name="Doktycz M.J."/>
            <person name="Veneault-Fourrey C."/>
            <person name="Kuo A."/>
            <person name="Mondo S."/>
            <person name="Calhoun S."/>
            <person name="Riley R."/>
            <person name="Ohm R."/>
            <person name="LaButti K."/>
            <person name="Andreopoulos B."/>
            <person name="Pangilinan J."/>
            <person name="Nolan M."/>
            <person name="Tritt A."/>
            <person name="Clum A."/>
            <person name="Lipzen A."/>
            <person name="Daum C."/>
            <person name="Barry K."/>
            <person name="Grigoriev I.V."/>
            <person name="Vilgalys R."/>
        </authorList>
    </citation>
    <scope>NUCLEOTIDE SEQUENCE</scope>
    <source>
        <strain evidence="5">PMI_201</strain>
    </source>
</reference>
<evidence type="ECO:0000313" key="5">
    <source>
        <dbReference type="EMBL" id="KAH8700369.1"/>
    </source>
</evidence>
<feature type="repeat" description="ANK" evidence="3">
    <location>
        <begin position="598"/>
        <end position="630"/>
    </location>
</feature>
<dbReference type="PANTHER" id="PTHR24198:SF165">
    <property type="entry name" value="ANKYRIN REPEAT-CONTAINING PROTEIN-RELATED"/>
    <property type="match status" value="1"/>
</dbReference>
<feature type="region of interest" description="Disordered" evidence="4">
    <location>
        <begin position="208"/>
        <end position="228"/>
    </location>
</feature>
<feature type="repeat" description="ANK" evidence="3">
    <location>
        <begin position="774"/>
        <end position="799"/>
    </location>
</feature>
<dbReference type="GeneID" id="70243284"/>
<feature type="repeat" description="ANK" evidence="3">
    <location>
        <begin position="526"/>
        <end position="558"/>
    </location>
</feature>
<gene>
    <name evidence="5" type="ORF">BGW36DRAFT_337865</name>
</gene>
<protein>
    <submittedName>
        <fullName evidence="5">Ankyrin repeat protein</fullName>
    </submittedName>
</protein>
<evidence type="ECO:0000256" key="1">
    <source>
        <dbReference type="ARBA" id="ARBA00022737"/>
    </source>
</evidence>
<dbReference type="SMART" id="SM00248">
    <property type="entry name" value="ANK"/>
    <property type="match status" value="9"/>
</dbReference>
<evidence type="ECO:0000256" key="3">
    <source>
        <dbReference type="PROSITE-ProRule" id="PRU00023"/>
    </source>
</evidence>